<name>A0A0V8QBW9_9FIRM</name>
<gene>
    <name evidence="3" type="ORF">ASU35_03965</name>
</gene>
<dbReference type="InterPro" id="IPR027051">
    <property type="entry name" value="XdhC_Rossmann_dom"/>
</dbReference>
<organism evidence="3 4">
    <name type="scientific">Acetivibrio ethanolgignens</name>
    <dbReference type="NCBI Taxonomy" id="290052"/>
    <lineage>
        <taxon>Bacteria</taxon>
        <taxon>Bacillati</taxon>
        <taxon>Bacillota</taxon>
        <taxon>Clostridia</taxon>
        <taxon>Eubacteriales</taxon>
        <taxon>Oscillospiraceae</taxon>
        <taxon>Acetivibrio</taxon>
    </lineage>
</organism>
<dbReference type="Gene3D" id="3.40.50.720">
    <property type="entry name" value="NAD(P)-binding Rossmann-like Domain"/>
    <property type="match status" value="1"/>
</dbReference>
<evidence type="ECO:0000259" key="2">
    <source>
        <dbReference type="Pfam" id="PF13478"/>
    </source>
</evidence>
<evidence type="ECO:0000313" key="4">
    <source>
        <dbReference type="Proteomes" id="UP000054874"/>
    </source>
</evidence>
<dbReference type="InterPro" id="IPR003777">
    <property type="entry name" value="XdhC_CoxI"/>
</dbReference>
<dbReference type="Pfam" id="PF02625">
    <property type="entry name" value="XdhC_CoxI"/>
    <property type="match status" value="1"/>
</dbReference>
<dbReference type="STRING" id="290052.ASU35_03965"/>
<evidence type="ECO:0000313" key="3">
    <source>
        <dbReference type="EMBL" id="KSV57875.1"/>
    </source>
</evidence>
<proteinExistence type="predicted"/>
<protein>
    <recommendedName>
        <fullName evidence="5">Xanthine dehydrogenase</fullName>
    </recommendedName>
</protein>
<feature type="domain" description="XdhC- CoxI" evidence="1">
    <location>
        <begin position="247"/>
        <end position="305"/>
    </location>
</feature>
<dbReference type="Pfam" id="PF13478">
    <property type="entry name" value="XdhC_C"/>
    <property type="match status" value="1"/>
</dbReference>
<feature type="domain" description="XdhC Rossmann" evidence="2">
    <location>
        <begin position="78"/>
        <end position="220"/>
    </location>
</feature>
<dbReference type="OrthoDB" id="9773039at2"/>
<evidence type="ECO:0000259" key="1">
    <source>
        <dbReference type="Pfam" id="PF02625"/>
    </source>
</evidence>
<dbReference type="RefSeq" id="WP_058353930.1">
    <property type="nucleotide sequence ID" value="NZ_CABMMD010000197.1"/>
</dbReference>
<dbReference type="PANTHER" id="PTHR30388:SF6">
    <property type="entry name" value="XANTHINE DEHYDROGENASE SUBUNIT A-RELATED"/>
    <property type="match status" value="1"/>
</dbReference>
<evidence type="ECO:0008006" key="5">
    <source>
        <dbReference type="Google" id="ProtNLM"/>
    </source>
</evidence>
<reference evidence="3 4" key="1">
    <citation type="submission" date="2015-11" db="EMBL/GenBank/DDBJ databases">
        <title>Butyribacter intestini gen. nov., sp. nov., a butyric acid-producing bacterium of the family Lachnospiraceae isolated from the human faeces.</title>
        <authorList>
            <person name="Zou Y."/>
            <person name="Xue W."/>
            <person name="Luo G."/>
            <person name="Lv M."/>
        </authorList>
    </citation>
    <scope>NUCLEOTIDE SEQUENCE [LARGE SCALE GENOMIC DNA]</scope>
    <source>
        <strain evidence="3 4">ACET-33324</strain>
    </source>
</reference>
<dbReference type="AlphaFoldDB" id="A0A0V8QBW9"/>
<dbReference type="Proteomes" id="UP000054874">
    <property type="component" value="Unassembled WGS sequence"/>
</dbReference>
<dbReference type="PANTHER" id="PTHR30388">
    <property type="entry name" value="ALDEHYDE OXIDOREDUCTASE MOLYBDENUM COFACTOR ASSEMBLY PROTEIN"/>
    <property type="match status" value="1"/>
</dbReference>
<comment type="caution">
    <text evidence="3">The sequence shown here is derived from an EMBL/GenBank/DDBJ whole genome shotgun (WGS) entry which is preliminary data.</text>
</comment>
<dbReference type="EMBL" id="LNAM01000197">
    <property type="protein sequence ID" value="KSV57875.1"/>
    <property type="molecule type" value="Genomic_DNA"/>
</dbReference>
<dbReference type="InterPro" id="IPR036188">
    <property type="entry name" value="FAD/NAD-bd_sf"/>
</dbReference>
<dbReference type="SUPFAM" id="SSF51905">
    <property type="entry name" value="FAD/NAD(P)-binding domain"/>
    <property type="match status" value="1"/>
</dbReference>
<keyword evidence="4" id="KW-1185">Reference proteome</keyword>
<accession>A0A0V8QBW9</accession>
<dbReference type="InterPro" id="IPR052698">
    <property type="entry name" value="MoCofactor_Util/Proc"/>
</dbReference>
<sequence>MFLEVLEKNKRKSIVTAVVAEGEHQGYRCILADGEVVYEDAPGFSELIERMRDITETCYQEIGTERVFFEVLSQSPRLVICGGGHVALSIVRLAKLLHIRVTVIEDRPMFANQARQAQADEVICDSFEHALESIEGNPDTYFVIVTRGHRYDKVCLEAILNKTYAYVGMMGSRSRVRLLKQTMAKEGFSEEQLLGLHAPIGLDIHSETPEEIAVSILGEIISVKNAKKRSEGYSDEILEGLMQLGRKALATIVMRKGSAPRQIGTKMLIFADGTAKGTIGGGCAEAELMRKARALLSEEAPKPALIRVNMTNQDAEQEGMVCGGIQDVYVEIVE</sequence>